<organism evidence="2 3">
    <name type="scientific">Paludibaculum fermentans</name>
    <dbReference type="NCBI Taxonomy" id="1473598"/>
    <lineage>
        <taxon>Bacteria</taxon>
        <taxon>Pseudomonadati</taxon>
        <taxon>Acidobacteriota</taxon>
        <taxon>Terriglobia</taxon>
        <taxon>Bryobacterales</taxon>
        <taxon>Bryobacteraceae</taxon>
        <taxon>Paludibaculum</taxon>
    </lineage>
</organism>
<dbReference type="RefSeq" id="WP_194450055.1">
    <property type="nucleotide sequence ID" value="NZ_CP063849.1"/>
</dbReference>
<evidence type="ECO:0000313" key="3">
    <source>
        <dbReference type="Proteomes" id="UP000593892"/>
    </source>
</evidence>
<protein>
    <recommendedName>
        <fullName evidence="1">Bacterial repeat domain-containing protein</fullName>
    </recommendedName>
</protein>
<dbReference type="Pfam" id="PF18998">
    <property type="entry name" value="Flg_new_2"/>
    <property type="match status" value="1"/>
</dbReference>
<dbReference type="KEGG" id="pfer:IRI77_00035"/>
<keyword evidence="3" id="KW-1185">Reference proteome</keyword>
<proteinExistence type="predicted"/>
<accession>A0A7S7NRF6</accession>
<evidence type="ECO:0000313" key="2">
    <source>
        <dbReference type="EMBL" id="QOY88393.1"/>
    </source>
</evidence>
<dbReference type="AlphaFoldDB" id="A0A7S7NRF6"/>
<reference evidence="2 3" key="1">
    <citation type="submission" date="2020-10" db="EMBL/GenBank/DDBJ databases">
        <title>Complete genome sequence of Paludibaculum fermentans P105T, a facultatively anaerobic acidobacterium capable of dissimilatory Fe(III) reduction.</title>
        <authorList>
            <person name="Dedysh S.N."/>
            <person name="Beletsky A.V."/>
            <person name="Kulichevskaya I.S."/>
            <person name="Mardanov A.V."/>
            <person name="Ravin N.V."/>
        </authorList>
    </citation>
    <scope>NUCLEOTIDE SEQUENCE [LARGE SCALE GENOMIC DNA]</scope>
    <source>
        <strain evidence="2 3">P105</strain>
    </source>
</reference>
<evidence type="ECO:0000259" key="1">
    <source>
        <dbReference type="Pfam" id="PF18998"/>
    </source>
</evidence>
<dbReference type="InterPro" id="IPR044060">
    <property type="entry name" value="Bacterial_rp_domain"/>
</dbReference>
<gene>
    <name evidence="2" type="ORF">IRI77_00035</name>
</gene>
<dbReference type="EMBL" id="CP063849">
    <property type="protein sequence ID" value="QOY88393.1"/>
    <property type="molecule type" value="Genomic_DNA"/>
</dbReference>
<name>A0A7S7NRF6_PALFE</name>
<sequence length="921" mass="95898">MNARHEIPAGLRQGCRVAGLIFGTILSVSGQNGALQCVANSTAVPRLNTSEITALAGDLEIACTGGTPTPVGQAVPLIDIRVYFNTNYTGRSTGTHTESLLLIDLPQPAQQLPCSTDAAACGWVGGSRGANVFQAQVLSANGITFAGIPLDPPGPGGVRRFTITNIRVDASLLRNASESAPVPIEAVAASTGPSIANSPTIIGYAQATLKAELVDASGDTILSGPTGVEFPNCLGVQQQRFAFLRFSEQLGAAPLFRPRTTAAETGFESSPAPIPQNSPGFYYSTETGFYNPSFPPAYDMNKAGLAEFGTRIRGSFSNLPAGVTLYVSTTPVNFRNGQLRTYSDDLPLARLVSSSTGAFTPVPATDTLNGIPVAALTITNGTAEAVWEVLSANSTLTEFLQFPVFVSFPANSVGLGTAQVTMGFAPVSSNSSASDSAAVPRFAELDTTLPLFTTLAMCPGSGYIVTTAPAQLQVNVDGQVYQTPHSFAWLPGSSHTVSALPSQATGSGVRQVFSSWSDGGAATHTITVPSGPATFTASFKTQYRVDVAAAPASGMGTVTAVPLAGGTSSDGYFDAGSQVVISAIPSAVASFSAFGGDLAGPLSVQTVTITKPLNITATFVSAAEGTRTIGITPHDGQAYHSVFEAVFQGARGAQSLRWVQVLFAVAPDGGGESFCFVHYDVQGGAFWLYSDVAGYFQGPVQPGVASAALQGSACALATGVSRVSTNGARLQLSLNLLFKATGARKMYLRALDMEERDTGWTEHGTWTQVAIANPVPFANPFSGGPSNQRFNLTFSQKGTNYAGMPSGWNQFLIAVDPSGGNRPFCLVHYDRAAESFWLYSSDTGFFLGPARLGVPGLALDSSACSLDISTAFVSDSPDTLALNFPLTLKPGMSGANKLFLRSMDQLQRDSGWQEVGSYQVP</sequence>
<feature type="domain" description="Bacterial repeat" evidence="1">
    <location>
        <begin position="557"/>
        <end position="621"/>
    </location>
</feature>
<dbReference type="Proteomes" id="UP000593892">
    <property type="component" value="Chromosome"/>
</dbReference>